<organism evidence="5 6">
    <name type="scientific">Paratissierella segnis</name>
    <dbReference type="NCBI Taxonomy" id="2763679"/>
    <lineage>
        <taxon>Bacteria</taxon>
        <taxon>Bacillati</taxon>
        <taxon>Bacillota</taxon>
        <taxon>Tissierellia</taxon>
        <taxon>Tissierellales</taxon>
        <taxon>Tissierellaceae</taxon>
        <taxon>Paratissierella</taxon>
    </lineage>
</organism>
<dbReference type="InterPro" id="IPR050903">
    <property type="entry name" value="Bact_Chemotaxis_MeTrfase"/>
</dbReference>
<dbReference type="PROSITE" id="PS50123">
    <property type="entry name" value="CHER"/>
    <property type="match status" value="1"/>
</dbReference>
<accession>A0A926EXZ9</accession>
<reference evidence="5" key="1">
    <citation type="submission" date="2020-08" db="EMBL/GenBank/DDBJ databases">
        <title>Genome public.</title>
        <authorList>
            <person name="Liu C."/>
            <person name="Sun Q."/>
        </authorList>
    </citation>
    <scope>NUCLEOTIDE SEQUENCE</scope>
    <source>
        <strain evidence="5">BX21</strain>
    </source>
</reference>
<dbReference type="InterPro" id="IPR029063">
    <property type="entry name" value="SAM-dependent_MTases_sf"/>
</dbReference>
<keyword evidence="1" id="KW-0489">Methyltransferase</keyword>
<dbReference type="InterPro" id="IPR000780">
    <property type="entry name" value="CheR_MeTrfase"/>
</dbReference>
<dbReference type="PRINTS" id="PR00996">
    <property type="entry name" value="CHERMTFRASE"/>
</dbReference>
<evidence type="ECO:0000259" key="4">
    <source>
        <dbReference type="PROSITE" id="PS50123"/>
    </source>
</evidence>
<proteinExistence type="predicted"/>
<dbReference type="GO" id="GO:0008757">
    <property type="term" value="F:S-adenosylmethionine-dependent methyltransferase activity"/>
    <property type="evidence" value="ECO:0007669"/>
    <property type="project" value="InterPro"/>
</dbReference>
<dbReference type="PANTHER" id="PTHR24422">
    <property type="entry name" value="CHEMOTAXIS PROTEIN METHYLTRANSFERASE"/>
    <property type="match status" value="1"/>
</dbReference>
<dbReference type="Gene3D" id="3.40.50.150">
    <property type="entry name" value="Vaccinia Virus protein VP39"/>
    <property type="match status" value="1"/>
</dbReference>
<keyword evidence="6" id="KW-1185">Reference proteome</keyword>
<gene>
    <name evidence="5" type="ORF">H8707_08585</name>
</gene>
<dbReference type="SUPFAM" id="SSF47757">
    <property type="entry name" value="Chemotaxis receptor methyltransferase CheR, N-terminal domain"/>
    <property type="match status" value="1"/>
</dbReference>
<protein>
    <submittedName>
        <fullName evidence="5">Protein-glutamate O-methyltransferase CheR</fullName>
    </submittedName>
</protein>
<evidence type="ECO:0000313" key="6">
    <source>
        <dbReference type="Proteomes" id="UP000601171"/>
    </source>
</evidence>
<dbReference type="InterPro" id="IPR022642">
    <property type="entry name" value="CheR_C"/>
</dbReference>
<sequence length="257" mass="30335">MELNYEGFYRFVRDELNVDLNAYKEKQLKRRIATVMKSSGALTLEDYSELIASDEVIRNKFLDYITINVTEFYRNKDIFTDFEFILRDYLNRQFKNIKIWSAACSIGAEPYSLAMILDKNNIKTNEKIIATDIDDNILKKAKDGVFKDFEIKNLDKKDLDKYFIEKENKYYIKDNIKGMVSFKKHDLVLDKYQKGFHAIICRNVIIYLKSETKDEIYKKFNESLVKGGILFTGATEAIYNPKEFGFKKISTFIYEKI</sequence>
<dbReference type="InterPro" id="IPR022641">
    <property type="entry name" value="CheR_N"/>
</dbReference>
<evidence type="ECO:0000256" key="2">
    <source>
        <dbReference type="ARBA" id="ARBA00022679"/>
    </source>
</evidence>
<name>A0A926EXZ9_9FIRM</name>
<keyword evidence="2" id="KW-0808">Transferase</keyword>
<dbReference type="SUPFAM" id="SSF53335">
    <property type="entry name" value="S-adenosyl-L-methionine-dependent methyltransferases"/>
    <property type="match status" value="1"/>
</dbReference>
<evidence type="ECO:0000256" key="3">
    <source>
        <dbReference type="ARBA" id="ARBA00022691"/>
    </source>
</evidence>
<dbReference type="SMART" id="SM00138">
    <property type="entry name" value="MeTrc"/>
    <property type="match status" value="1"/>
</dbReference>
<comment type="caution">
    <text evidence="5">The sequence shown here is derived from an EMBL/GenBank/DDBJ whole genome shotgun (WGS) entry which is preliminary data.</text>
</comment>
<dbReference type="Pfam" id="PF01739">
    <property type="entry name" value="CheR"/>
    <property type="match status" value="1"/>
</dbReference>
<evidence type="ECO:0000313" key="5">
    <source>
        <dbReference type="EMBL" id="MBC8588295.1"/>
    </source>
</evidence>
<dbReference type="Proteomes" id="UP000601171">
    <property type="component" value="Unassembled WGS sequence"/>
</dbReference>
<evidence type="ECO:0000256" key="1">
    <source>
        <dbReference type="ARBA" id="ARBA00022603"/>
    </source>
</evidence>
<dbReference type="Pfam" id="PF03705">
    <property type="entry name" value="CheR_N"/>
    <property type="match status" value="1"/>
</dbReference>
<dbReference type="AlphaFoldDB" id="A0A926EXZ9"/>
<feature type="domain" description="CheR-type methyltransferase" evidence="4">
    <location>
        <begin position="1"/>
        <end position="257"/>
    </location>
</feature>
<dbReference type="GO" id="GO:0032259">
    <property type="term" value="P:methylation"/>
    <property type="evidence" value="ECO:0007669"/>
    <property type="project" value="UniProtKB-KW"/>
</dbReference>
<keyword evidence="3" id="KW-0949">S-adenosyl-L-methionine</keyword>
<dbReference type="EMBL" id="JACRTG010000018">
    <property type="protein sequence ID" value="MBC8588295.1"/>
    <property type="molecule type" value="Genomic_DNA"/>
</dbReference>
<dbReference type="RefSeq" id="WP_262429744.1">
    <property type="nucleotide sequence ID" value="NZ_JACRTG010000018.1"/>
</dbReference>
<dbReference type="PANTHER" id="PTHR24422:SF19">
    <property type="entry name" value="CHEMOTAXIS PROTEIN METHYLTRANSFERASE"/>
    <property type="match status" value="1"/>
</dbReference>